<dbReference type="AlphaFoldDB" id="A0A2U1B7E2"/>
<proteinExistence type="predicted"/>
<dbReference type="Pfam" id="PF22725">
    <property type="entry name" value="GFO_IDH_MocA_C3"/>
    <property type="match status" value="1"/>
</dbReference>
<accession>A0A2U1B7E2</accession>
<dbReference type="Gene3D" id="3.40.50.720">
    <property type="entry name" value="NAD(P)-binding Rossmann-like Domain"/>
    <property type="match status" value="1"/>
</dbReference>
<gene>
    <name evidence="3" type="ORF">C8D82_106122</name>
</gene>
<dbReference type="Gene3D" id="3.30.360.10">
    <property type="entry name" value="Dihydrodipicolinate Reductase, domain 2"/>
    <property type="match status" value="1"/>
</dbReference>
<reference evidence="3 4" key="1">
    <citation type="submission" date="2018-04" db="EMBL/GenBank/DDBJ databases">
        <title>Genomic Encyclopedia of Type Strains, Phase IV (KMG-IV): sequencing the most valuable type-strain genomes for metagenomic binning, comparative biology and taxonomic classification.</title>
        <authorList>
            <person name="Goeker M."/>
        </authorList>
    </citation>
    <scope>NUCLEOTIDE SEQUENCE [LARGE SCALE GENOMIC DNA]</scope>
    <source>
        <strain evidence="3 4">DSM 14823</strain>
    </source>
</reference>
<dbReference type="OrthoDB" id="9815825at2"/>
<dbReference type="PANTHER" id="PTHR43818:SF11">
    <property type="entry name" value="BCDNA.GH03377"/>
    <property type="match status" value="1"/>
</dbReference>
<name>A0A2U1B7E2_9BACT</name>
<dbReference type="SUPFAM" id="SSF51735">
    <property type="entry name" value="NAD(P)-binding Rossmann-fold domains"/>
    <property type="match status" value="1"/>
</dbReference>
<keyword evidence="4" id="KW-1185">Reference proteome</keyword>
<keyword evidence="1" id="KW-0560">Oxidoreductase</keyword>
<dbReference type="GeneID" id="78294554"/>
<dbReference type="GO" id="GO:0016491">
    <property type="term" value="F:oxidoreductase activity"/>
    <property type="evidence" value="ECO:0007669"/>
    <property type="project" value="UniProtKB-KW"/>
</dbReference>
<dbReference type="EMBL" id="QEKH01000006">
    <property type="protein sequence ID" value="PVY44604.1"/>
    <property type="molecule type" value="Genomic_DNA"/>
</dbReference>
<dbReference type="Proteomes" id="UP000245959">
    <property type="component" value="Unassembled WGS sequence"/>
</dbReference>
<dbReference type="SUPFAM" id="SSF55347">
    <property type="entry name" value="Glyceraldehyde-3-phosphate dehydrogenase-like, C-terminal domain"/>
    <property type="match status" value="1"/>
</dbReference>
<evidence type="ECO:0000313" key="3">
    <source>
        <dbReference type="EMBL" id="PVY44604.1"/>
    </source>
</evidence>
<evidence type="ECO:0000256" key="1">
    <source>
        <dbReference type="ARBA" id="ARBA00023002"/>
    </source>
</evidence>
<comment type="caution">
    <text evidence="3">The sequence shown here is derived from an EMBL/GenBank/DDBJ whole genome shotgun (WGS) entry which is preliminary data.</text>
</comment>
<sequence length="339" mass="38002">MDRIRIAQIGITHEHANGKMYSLRKLPEVFDIVGYVDDREFSKSPRFGNDFVKPYEGLRKLTLDEAFNMPGLQAVTVEVPNNELVPVALRCMERNLAMHMDKPGGEDLALYKTLLDGCKERNLPFQMGFMFRGNPAFQFCIAAIRNKLIGEVFELEADMNHCYGGEPYQEYIGKFAGGIMYNLGCHLIDFVAAALGRPENVTPFLKSAPGYPAAIRNNCMAVLEYPHATVTLRSCSKDIADTDGRRMKIVGTNGSIAFNPLERFDGKPVELSLNLAAAAGEFPAGKHTLRFPPQADRYEAQLLELARIIRGEIANPYTYEHDYLVHEVTLAAAGYNRWR</sequence>
<organism evidence="3 4">
    <name type="scientific">Victivallis vadensis</name>
    <dbReference type="NCBI Taxonomy" id="172901"/>
    <lineage>
        <taxon>Bacteria</taxon>
        <taxon>Pseudomonadati</taxon>
        <taxon>Lentisphaerota</taxon>
        <taxon>Lentisphaeria</taxon>
        <taxon>Victivallales</taxon>
        <taxon>Victivallaceae</taxon>
        <taxon>Victivallis</taxon>
    </lineage>
</organism>
<evidence type="ECO:0000313" key="4">
    <source>
        <dbReference type="Proteomes" id="UP000245959"/>
    </source>
</evidence>
<dbReference type="InterPro" id="IPR050463">
    <property type="entry name" value="Gfo/Idh/MocA_oxidrdct_glycsds"/>
</dbReference>
<feature type="domain" description="GFO/IDH/MocA-like oxidoreductase" evidence="2">
    <location>
        <begin position="142"/>
        <end position="256"/>
    </location>
</feature>
<dbReference type="InterPro" id="IPR055170">
    <property type="entry name" value="GFO_IDH_MocA-like_dom"/>
</dbReference>
<dbReference type="InterPro" id="IPR036291">
    <property type="entry name" value="NAD(P)-bd_dom_sf"/>
</dbReference>
<protein>
    <submittedName>
        <fullName evidence="3">Putative dehydrogenase</fullName>
    </submittedName>
</protein>
<dbReference type="PANTHER" id="PTHR43818">
    <property type="entry name" value="BCDNA.GH03377"/>
    <property type="match status" value="1"/>
</dbReference>
<evidence type="ECO:0000259" key="2">
    <source>
        <dbReference type="Pfam" id="PF22725"/>
    </source>
</evidence>
<dbReference type="RefSeq" id="WP_116883234.1">
    <property type="nucleotide sequence ID" value="NZ_CABMMC010000016.1"/>
</dbReference>